<feature type="chain" id="PRO_5042147842" description="Apple domain-containing protein" evidence="1">
    <location>
        <begin position="24"/>
        <end position="213"/>
    </location>
</feature>
<dbReference type="AlphaFoldDB" id="A0AAD6ZY06"/>
<dbReference type="Gene3D" id="3.50.4.10">
    <property type="entry name" value="Hepatocyte Growth Factor"/>
    <property type="match status" value="1"/>
</dbReference>
<dbReference type="Proteomes" id="UP001218218">
    <property type="component" value="Unassembled WGS sequence"/>
</dbReference>
<evidence type="ECO:0000313" key="3">
    <source>
        <dbReference type="Proteomes" id="UP001218218"/>
    </source>
</evidence>
<name>A0AAD6ZY06_9AGAR</name>
<accession>A0AAD6ZY06</accession>
<proteinExistence type="predicted"/>
<gene>
    <name evidence="2" type="ORF">DFH08DRAFT_810311</name>
</gene>
<dbReference type="EMBL" id="JARIHO010000022">
    <property type="protein sequence ID" value="KAJ7343759.1"/>
    <property type="molecule type" value="Genomic_DNA"/>
</dbReference>
<sequence>MHVALLSLATVLTSFSFASVANAVQPSPDAGTVFAVYPGWDMDNGALATIFSGTESACLQSCGSSSTCVAYTYIPYGHNGTDMNLCVTKSTIDLATFKMQSFDLQTCWTHKLLYRQSLSRTFGPAKSEGPGAERILFRCYFVQSISPGRQPHRDEQLGVITQIHILGAGFGTRISREPSLIYGVLGKARPDLRKPADLKKHSDACVDRPDMNH</sequence>
<keyword evidence="3" id="KW-1185">Reference proteome</keyword>
<evidence type="ECO:0000256" key="1">
    <source>
        <dbReference type="SAM" id="SignalP"/>
    </source>
</evidence>
<keyword evidence="1" id="KW-0732">Signal</keyword>
<comment type="caution">
    <text evidence="2">The sequence shown here is derived from an EMBL/GenBank/DDBJ whole genome shotgun (WGS) entry which is preliminary data.</text>
</comment>
<protein>
    <recommendedName>
        <fullName evidence="4">Apple domain-containing protein</fullName>
    </recommendedName>
</protein>
<feature type="signal peptide" evidence="1">
    <location>
        <begin position="1"/>
        <end position="23"/>
    </location>
</feature>
<evidence type="ECO:0000313" key="2">
    <source>
        <dbReference type="EMBL" id="KAJ7343759.1"/>
    </source>
</evidence>
<reference evidence="2" key="1">
    <citation type="submission" date="2023-03" db="EMBL/GenBank/DDBJ databases">
        <title>Massive genome expansion in bonnet fungi (Mycena s.s.) driven by repeated elements and novel gene families across ecological guilds.</title>
        <authorList>
            <consortium name="Lawrence Berkeley National Laboratory"/>
            <person name="Harder C.B."/>
            <person name="Miyauchi S."/>
            <person name="Viragh M."/>
            <person name="Kuo A."/>
            <person name="Thoen E."/>
            <person name="Andreopoulos B."/>
            <person name="Lu D."/>
            <person name="Skrede I."/>
            <person name="Drula E."/>
            <person name="Henrissat B."/>
            <person name="Morin E."/>
            <person name="Kohler A."/>
            <person name="Barry K."/>
            <person name="LaButti K."/>
            <person name="Morin E."/>
            <person name="Salamov A."/>
            <person name="Lipzen A."/>
            <person name="Mereny Z."/>
            <person name="Hegedus B."/>
            <person name="Baldrian P."/>
            <person name="Stursova M."/>
            <person name="Weitz H."/>
            <person name="Taylor A."/>
            <person name="Grigoriev I.V."/>
            <person name="Nagy L.G."/>
            <person name="Martin F."/>
            <person name="Kauserud H."/>
        </authorList>
    </citation>
    <scope>NUCLEOTIDE SEQUENCE</scope>
    <source>
        <strain evidence="2">CBHHK002</strain>
    </source>
</reference>
<evidence type="ECO:0008006" key="4">
    <source>
        <dbReference type="Google" id="ProtNLM"/>
    </source>
</evidence>
<organism evidence="2 3">
    <name type="scientific">Mycena albidolilacea</name>
    <dbReference type="NCBI Taxonomy" id="1033008"/>
    <lineage>
        <taxon>Eukaryota</taxon>
        <taxon>Fungi</taxon>
        <taxon>Dikarya</taxon>
        <taxon>Basidiomycota</taxon>
        <taxon>Agaricomycotina</taxon>
        <taxon>Agaricomycetes</taxon>
        <taxon>Agaricomycetidae</taxon>
        <taxon>Agaricales</taxon>
        <taxon>Marasmiineae</taxon>
        <taxon>Mycenaceae</taxon>
        <taxon>Mycena</taxon>
    </lineage>
</organism>